<dbReference type="SMART" id="SM00849">
    <property type="entry name" value="Lactamase_B"/>
    <property type="match status" value="1"/>
</dbReference>
<dbReference type="PANTHER" id="PTHR11203">
    <property type="entry name" value="CLEAVAGE AND POLYADENYLATION SPECIFICITY FACTOR FAMILY MEMBER"/>
    <property type="match status" value="1"/>
</dbReference>
<keyword evidence="3" id="KW-1185">Reference proteome</keyword>
<dbReference type="InterPro" id="IPR050698">
    <property type="entry name" value="MBL"/>
</dbReference>
<gene>
    <name evidence="2" type="ORF">ACFPP9_02155</name>
</gene>
<dbReference type="Gene3D" id="3.60.15.10">
    <property type="entry name" value="Ribonuclease Z/Hydroxyacylglutathione hydrolase-like"/>
    <property type="match status" value="1"/>
</dbReference>
<name>A0ABW0PQD4_9HYPH</name>
<dbReference type="RefSeq" id="WP_266342591.1">
    <property type="nucleotide sequence ID" value="NZ_JAPKNH010000002.1"/>
</dbReference>
<dbReference type="SUPFAM" id="SSF56281">
    <property type="entry name" value="Metallo-hydrolase/oxidoreductase"/>
    <property type="match status" value="1"/>
</dbReference>
<dbReference type="Proteomes" id="UP001596150">
    <property type="component" value="Unassembled WGS sequence"/>
</dbReference>
<evidence type="ECO:0000313" key="3">
    <source>
        <dbReference type="Proteomes" id="UP001596150"/>
    </source>
</evidence>
<feature type="domain" description="Metallo-beta-lactamase" evidence="1">
    <location>
        <begin position="14"/>
        <end position="193"/>
    </location>
</feature>
<evidence type="ECO:0000259" key="1">
    <source>
        <dbReference type="SMART" id="SM00849"/>
    </source>
</evidence>
<evidence type="ECO:0000313" key="2">
    <source>
        <dbReference type="EMBL" id="MFC5514558.1"/>
    </source>
</evidence>
<accession>A0ABW0PQD4</accession>
<protein>
    <submittedName>
        <fullName evidence="2">MBL fold metallo-hydrolase</fullName>
    </submittedName>
</protein>
<comment type="caution">
    <text evidence="2">The sequence shown here is derived from an EMBL/GenBank/DDBJ whole genome shotgun (WGS) entry which is preliminary data.</text>
</comment>
<sequence>MAKLTVVSGVGGKLPAAFLIEISGKRILLDLGEGPEVGVLPDLSDVGIVDAVALSHAHIDHAGGLGLRREIGNPPVYATAETWRQVPTNLVEPVARRVLPLMGETTIEGVPVTIGRCGHAPGGIWLHFPEFGGLLYTGDWSAESVVFPFDPPPSSACIITDASYGDRASSLGDQIRAIAEAAKGGAVLCVPGFGRGPEMALRLARLGLSPKLCVNVRAEAVHLAADTSGLVAPGIADALHALLGTLSEAPATPDDIVIATEANAESGPSAAFFTRRAEGFRFLFTGHVPPGTPAASLIAAGQARWLPWNVHPRLDDTLRLVEAVGSRIVVAAFVAPSSMPILASRLAGRLSWQHEIDLTPRILHRIANYP</sequence>
<dbReference type="EMBL" id="JBHSML010000002">
    <property type="protein sequence ID" value="MFC5514558.1"/>
    <property type="molecule type" value="Genomic_DNA"/>
</dbReference>
<organism evidence="2 3">
    <name type="scientific">Kaistia terrae</name>
    <dbReference type="NCBI Taxonomy" id="537017"/>
    <lineage>
        <taxon>Bacteria</taxon>
        <taxon>Pseudomonadati</taxon>
        <taxon>Pseudomonadota</taxon>
        <taxon>Alphaproteobacteria</taxon>
        <taxon>Hyphomicrobiales</taxon>
        <taxon>Kaistiaceae</taxon>
        <taxon>Kaistia</taxon>
    </lineage>
</organism>
<dbReference type="InterPro" id="IPR001279">
    <property type="entry name" value="Metallo-B-lactamas"/>
</dbReference>
<dbReference type="InterPro" id="IPR036866">
    <property type="entry name" value="RibonucZ/Hydroxyglut_hydro"/>
</dbReference>
<reference evidence="3" key="1">
    <citation type="journal article" date="2019" name="Int. J. Syst. Evol. Microbiol.">
        <title>The Global Catalogue of Microorganisms (GCM) 10K type strain sequencing project: providing services to taxonomists for standard genome sequencing and annotation.</title>
        <authorList>
            <consortium name="The Broad Institute Genomics Platform"/>
            <consortium name="The Broad Institute Genome Sequencing Center for Infectious Disease"/>
            <person name="Wu L."/>
            <person name="Ma J."/>
        </authorList>
    </citation>
    <scope>NUCLEOTIDE SEQUENCE [LARGE SCALE GENOMIC DNA]</scope>
    <source>
        <strain evidence="3">KACC 12633</strain>
    </source>
</reference>
<dbReference type="Pfam" id="PF00753">
    <property type="entry name" value="Lactamase_B"/>
    <property type="match status" value="1"/>
</dbReference>
<proteinExistence type="predicted"/>
<dbReference type="PANTHER" id="PTHR11203:SF37">
    <property type="entry name" value="INTEGRATOR COMPLEX SUBUNIT 11"/>
    <property type="match status" value="1"/>
</dbReference>